<feature type="region of interest" description="Disordered" evidence="8">
    <location>
        <begin position="1"/>
        <end position="24"/>
    </location>
</feature>
<evidence type="ECO:0000256" key="7">
    <source>
        <dbReference type="ARBA" id="ARBA00024033"/>
    </source>
</evidence>
<feature type="transmembrane region" description="Helical" evidence="9">
    <location>
        <begin position="184"/>
        <end position="202"/>
    </location>
</feature>
<name>A0ABP8TMH2_9ACTN</name>
<evidence type="ECO:0000256" key="2">
    <source>
        <dbReference type="ARBA" id="ARBA00022475"/>
    </source>
</evidence>
<accession>A0ABP8TMH2</accession>
<evidence type="ECO:0000256" key="6">
    <source>
        <dbReference type="ARBA" id="ARBA00023136"/>
    </source>
</evidence>
<feature type="transmembrane region" description="Helical" evidence="9">
    <location>
        <begin position="263"/>
        <end position="289"/>
    </location>
</feature>
<organism evidence="10 11">
    <name type="scientific">Actinoallomurus liliacearum</name>
    <dbReference type="NCBI Taxonomy" id="1080073"/>
    <lineage>
        <taxon>Bacteria</taxon>
        <taxon>Bacillati</taxon>
        <taxon>Actinomycetota</taxon>
        <taxon>Actinomycetes</taxon>
        <taxon>Streptosporangiales</taxon>
        <taxon>Thermomonosporaceae</taxon>
        <taxon>Actinoallomurus</taxon>
    </lineage>
</organism>
<dbReference type="EMBL" id="BAABHJ010000008">
    <property type="protein sequence ID" value="GAA4608158.1"/>
    <property type="molecule type" value="Genomic_DNA"/>
</dbReference>
<feature type="transmembrane region" description="Helical" evidence="9">
    <location>
        <begin position="226"/>
        <end position="251"/>
    </location>
</feature>
<evidence type="ECO:0000256" key="9">
    <source>
        <dbReference type="SAM" id="Phobius"/>
    </source>
</evidence>
<feature type="transmembrane region" description="Helical" evidence="9">
    <location>
        <begin position="30"/>
        <end position="47"/>
    </location>
</feature>
<keyword evidence="11" id="KW-1185">Reference proteome</keyword>
<keyword evidence="5 9" id="KW-1133">Transmembrane helix</keyword>
<evidence type="ECO:0000256" key="4">
    <source>
        <dbReference type="ARBA" id="ARBA00022692"/>
    </source>
</evidence>
<keyword evidence="4 9" id="KW-0812">Transmembrane</keyword>
<dbReference type="InterPro" id="IPR018584">
    <property type="entry name" value="GT87"/>
</dbReference>
<keyword evidence="2" id="KW-1003">Cell membrane</keyword>
<comment type="caution">
    <text evidence="10">The sequence shown here is derived from an EMBL/GenBank/DDBJ whole genome shotgun (WGS) entry which is preliminary data.</text>
</comment>
<evidence type="ECO:0000256" key="1">
    <source>
        <dbReference type="ARBA" id="ARBA00004651"/>
    </source>
</evidence>
<feature type="transmembrane region" description="Helical" evidence="9">
    <location>
        <begin position="53"/>
        <end position="71"/>
    </location>
</feature>
<feature type="transmembrane region" description="Helical" evidence="9">
    <location>
        <begin position="78"/>
        <end position="98"/>
    </location>
</feature>
<evidence type="ECO:0000256" key="3">
    <source>
        <dbReference type="ARBA" id="ARBA00022679"/>
    </source>
</evidence>
<evidence type="ECO:0000256" key="5">
    <source>
        <dbReference type="ARBA" id="ARBA00022989"/>
    </source>
</evidence>
<sequence>MTIIASPPDARRTTPRPTGGLPRRLPPEPLWFAAFSGFAGVFAVVAGPAAHRTWGVIAAVGYAMAAGVSTVSRTAGRGCAFAGAALVPLVVLVVTGTAQEEVAVVARSGAHLLRHGTPYPASAVPAGAYTAYDPYLPGMAVFGTTGLDPRLLFTAVFAVAMVLAGLVARGGLERGGVVRGVEWGGLPVLVLVSPVVALPIAVGGDDLPVLGLSCLGLVLARRRPGWAGPVLGVAATLKPTAWPVLVTALFLTGRSGAPRYVGTAAAVLVPVIGVPALLDPAAFLTNVVLFPLGLTPVTSPADSPLPGHLLAGLGPAGHAVALALLGLTAVTIAAWLCLRPPRDAADAARRTALGFGLAICLLPATRWGYLLYPTVLAAWSRTVVA</sequence>
<protein>
    <submittedName>
        <fullName evidence="10">Glycosyltransferase 87 family protein</fullName>
    </submittedName>
</protein>
<reference evidence="11" key="1">
    <citation type="journal article" date="2019" name="Int. J. Syst. Evol. Microbiol.">
        <title>The Global Catalogue of Microorganisms (GCM) 10K type strain sequencing project: providing services to taxonomists for standard genome sequencing and annotation.</title>
        <authorList>
            <consortium name="The Broad Institute Genomics Platform"/>
            <consortium name="The Broad Institute Genome Sequencing Center for Infectious Disease"/>
            <person name="Wu L."/>
            <person name="Ma J."/>
        </authorList>
    </citation>
    <scope>NUCLEOTIDE SEQUENCE [LARGE SCALE GENOMIC DNA]</scope>
    <source>
        <strain evidence="11">JCM 17938</strain>
    </source>
</reference>
<dbReference type="RefSeq" id="WP_345354131.1">
    <property type="nucleotide sequence ID" value="NZ_BAABHJ010000008.1"/>
</dbReference>
<evidence type="ECO:0000256" key="8">
    <source>
        <dbReference type="SAM" id="MobiDB-lite"/>
    </source>
</evidence>
<comment type="subcellular location">
    <subcellularLocation>
        <location evidence="1">Cell membrane</location>
        <topology evidence="1">Multi-pass membrane protein</topology>
    </subcellularLocation>
</comment>
<dbReference type="Proteomes" id="UP001500212">
    <property type="component" value="Unassembled WGS sequence"/>
</dbReference>
<evidence type="ECO:0000313" key="10">
    <source>
        <dbReference type="EMBL" id="GAA4608158.1"/>
    </source>
</evidence>
<gene>
    <name evidence="10" type="ORF">GCM10023195_31720</name>
</gene>
<proteinExistence type="inferred from homology"/>
<keyword evidence="3" id="KW-0808">Transferase</keyword>
<dbReference type="Pfam" id="PF09594">
    <property type="entry name" value="GT87"/>
    <property type="match status" value="1"/>
</dbReference>
<keyword evidence="6 9" id="KW-0472">Membrane</keyword>
<feature type="transmembrane region" description="Helical" evidence="9">
    <location>
        <begin position="309"/>
        <end position="338"/>
    </location>
</feature>
<feature type="transmembrane region" description="Helical" evidence="9">
    <location>
        <begin position="151"/>
        <end position="172"/>
    </location>
</feature>
<comment type="similarity">
    <text evidence="7">Belongs to the glycosyltransferase 87 family.</text>
</comment>
<feature type="transmembrane region" description="Helical" evidence="9">
    <location>
        <begin position="350"/>
        <end position="369"/>
    </location>
</feature>
<evidence type="ECO:0000313" key="11">
    <source>
        <dbReference type="Proteomes" id="UP001500212"/>
    </source>
</evidence>